<protein>
    <submittedName>
        <fullName evidence="2">Polysaccharide polymerase</fullName>
    </submittedName>
</protein>
<proteinExistence type="predicted"/>
<dbReference type="GeneID" id="93289206"/>
<dbReference type="NCBIfam" id="TIGR04370">
    <property type="entry name" value="glyco_rpt_poly"/>
    <property type="match status" value="1"/>
</dbReference>
<dbReference type="BioCyc" id="LACI272621:G1G49-1695-MONOMER"/>
<evidence type="ECO:0000313" key="3">
    <source>
        <dbReference type="Proteomes" id="UP000006381"/>
    </source>
</evidence>
<organism evidence="3">
    <name type="scientific">Lactobacillus acidophilus (strain ATCC 700396 / NCK56 / N2 / NCFM)</name>
    <dbReference type="NCBI Taxonomy" id="272621"/>
    <lineage>
        <taxon>Bacteria</taxon>
        <taxon>Bacillati</taxon>
        <taxon>Bacillota</taxon>
        <taxon>Bacilli</taxon>
        <taxon>Lactobacillales</taxon>
        <taxon>Lactobacillaceae</taxon>
        <taxon>Lactobacillus</taxon>
    </lineage>
</organism>
<dbReference type="Proteomes" id="UP000006381">
    <property type="component" value="Chromosome"/>
</dbReference>
<dbReference type="STRING" id="272621.LBA1727"/>
<feature type="transmembrane region" description="Helical" evidence="1">
    <location>
        <begin position="352"/>
        <end position="371"/>
    </location>
</feature>
<reference evidence="2 3" key="1">
    <citation type="journal article" date="2005" name="Proc. Natl. Acad. Sci. U.S.A.">
        <title>Complete genome sequence of the probiotic lactic acid bacterium Lactobacillus acidophilus NCFM.</title>
        <authorList>
            <person name="Altermann E."/>
            <person name="Russell W.M."/>
            <person name="Azcarate-Peril M.A."/>
            <person name="Barrangou R."/>
            <person name="Buck B.L."/>
            <person name="McAuliffe O."/>
            <person name="Souther N."/>
            <person name="Dobson A."/>
            <person name="Duong T."/>
            <person name="Callanan M."/>
            <person name="Lick S."/>
            <person name="Hamrick A."/>
            <person name="Cano R."/>
            <person name="Klaenhammer T.R."/>
        </authorList>
    </citation>
    <scope>NUCLEOTIDE SEQUENCE [LARGE SCALE GENOMIC DNA]</scope>
    <source>
        <strain evidence="3">ATCC 700396 / NCK56 / N2 / NCFM</strain>
    </source>
</reference>
<feature type="transmembrane region" description="Helical" evidence="1">
    <location>
        <begin position="378"/>
        <end position="398"/>
    </location>
</feature>
<feature type="transmembrane region" description="Helical" evidence="1">
    <location>
        <begin position="404"/>
        <end position="423"/>
    </location>
</feature>
<keyword evidence="3" id="KW-1185">Reference proteome</keyword>
<feature type="transmembrane region" description="Helical" evidence="1">
    <location>
        <begin position="95"/>
        <end position="118"/>
    </location>
</feature>
<dbReference type="HOGENOM" id="CLU_050015_0_0_9"/>
<name>Q5FID5_LACAC</name>
<feature type="transmembrane region" description="Helical" evidence="1">
    <location>
        <begin position="237"/>
        <end position="259"/>
    </location>
</feature>
<dbReference type="EMBL" id="CP000033">
    <property type="protein sequence ID" value="AAV43539.1"/>
    <property type="molecule type" value="Genomic_DNA"/>
</dbReference>
<gene>
    <name evidence="2" type="ordered locus">LBA1727</name>
</gene>
<feature type="transmembrane region" description="Helical" evidence="1">
    <location>
        <begin position="158"/>
        <end position="179"/>
    </location>
</feature>
<keyword evidence="1" id="KW-0472">Membrane</keyword>
<keyword evidence="1" id="KW-1133">Transmembrane helix</keyword>
<dbReference type="PATRIC" id="fig|272621.13.peg.1648"/>
<sequence length="431" mass="49705">MILLVITLLGLSITSYYLNNRNLVSPAFLLSTTFFICSLVALINQNKWQLILNRKTYLVICGAILEFIIVTYLVNKLLSVVKFQYKNSKKSKLNAPYISTRKSYILFAIQLLLIIYVIRNLKEVTKINNIFQAASALNQSSLPNYIGQPIALSKIANIFLAFILASGLYTGYVFFLYIIVKKNFRFDLFINMFISILAPFVTGSRGNSIYMIISWVIYCYLILWKNNKLNFKMQFKFVMRITLVLIILLLLLPLTAVLFGRRMDNWDEYLSIYIGAQIKNLNEFILNNNFPLQTSIFGQQTFFTIIPLVSKLIGLNIPSYKLDLPYQAIGSLSLGNVYTTFYPWLYDFGYKGVFLLTLIMAIVVEFIYHLALHSKLQFGLSILLYGYLGSFVALLFFSNKFYEGLNSTLILIIMSWILLIYIFKQKKGKIK</sequence>
<dbReference type="RefSeq" id="WP_011254557.1">
    <property type="nucleotide sequence ID" value="NC_006814.3"/>
</dbReference>
<dbReference type="OrthoDB" id="2083423at2"/>
<dbReference type="KEGG" id="lac:LBA1727"/>
<keyword evidence="1" id="KW-0812">Transmembrane</keyword>
<dbReference type="eggNOG" id="ENOG50334T0">
    <property type="taxonomic scope" value="Bacteria"/>
</dbReference>
<feature type="transmembrane region" description="Helical" evidence="1">
    <location>
        <begin position="56"/>
        <end position="75"/>
    </location>
</feature>
<dbReference type="AlphaFoldDB" id="Q5FID5"/>
<feature type="transmembrane region" description="Helical" evidence="1">
    <location>
        <begin position="24"/>
        <end position="44"/>
    </location>
</feature>
<feature type="transmembrane region" description="Helical" evidence="1">
    <location>
        <begin position="208"/>
        <end position="225"/>
    </location>
</feature>
<evidence type="ECO:0000256" key="1">
    <source>
        <dbReference type="SAM" id="Phobius"/>
    </source>
</evidence>
<accession>Q5FID5</accession>
<evidence type="ECO:0000313" key="2">
    <source>
        <dbReference type="EMBL" id="AAV43539.1"/>
    </source>
</evidence>